<dbReference type="Pfam" id="PF04264">
    <property type="entry name" value="YceI"/>
    <property type="match status" value="1"/>
</dbReference>
<evidence type="ECO:0000259" key="1">
    <source>
        <dbReference type="SMART" id="SM00867"/>
    </source>
</evidence>
<gene>
    <name evidence="2" type="ORF">PAUR_a4278</name>
</gene>
<comment type="caution">
    <text evidence="2">The sequence shown here is derived from an EMBL/GenBank/DDBJ whole genome shotgun (WGS) entry which is preliminary data.</text>
</comment>
<dbReference type="InterPro" id="IPR036761">
    <property type="entry name" value="TTHA0802/YceI-like_sf"/>
</dbReference>
<dbReference type="SMART" id="SM00867">
    <property type="entry name" value="YceI"/>
    <property type="match status" value="1"/>
</dbReference>
<dbReference type="InterPro" id="IPR007372">
    <property type="entry name" value="Lipid/polyisoprenoid-bd_YceI"/>
</dbReference>
<keyword evidence="3" id="KW-1185">Reference proteome</keyword>
<dbReference type="Proteomes" id="UP000615755">
    <property type="component" value="Unassembled WGS sequence"/>
</dbReference>
<evidence type="ECO:0000313" key="2">
    <source>
        <dbReference type="EMBL" id="MBE0369716.1"/>
    </source>
</evidence>
<dbReference type="RefSeq" id="WP_225738464.1">
    <property type="nucleotide sequence ID" value="NZ_AQGV01000013.1"/>
</dbReference>
<evidence type="ECO:0000313" key="3">
    <source>
        <dbReference type="Proteomes" id="UP000615755"/>
    </source>
</evidence>
<dbReference type="InterPro" id="IPR027016">
    <property type="entry name" value="UCP029811"/>
</dbReference>
<feature type="domain" description="Lipid/polyisoprenoid-binding YceI-like" evidence="1">
    <location>
        <begin position="8"/>
        <end position="175"/>
    </location>
</feature>
<protein>
    <recommendedName>
        <fullName evidence="1">Lipid/polyisoprenoid-binding YceI-like domain-containing protein</fullName>
    </recommendedName>
</protein>
<dbReference type="EMBL" id="AQGV01000013">
    <property type="protein sequence ID" value="MBE0369716.1"/>
    <property type="molecule type" value="Genomic_DNA"/>
</dbReference>
<accession>A0ABR9EFF0</accession>
<proteinExistence type="predicted"/>
<reference evidence="2 3" key="1">
    <citation type="submission" date="2015-03" db="EMBL/GenBank/DDBJ databases">
        <title>Genome sequence of Pseudoalteromonas aurantia.</title>
        <authorList>
            <person name="Xie B.-B."/>
            <person name="Rong J.-C."/>
            <person name="Qin Q.-L."/>
            <person name="Zhang Y.-Z."/>
        </authorList>
    </citation>
    <scope>NUCLEOTIDE SEQUENCE [LARGE SCALE GENOMIC DNA]</scope>
    <source>
        <strain evidence="2 3">208</strain>
    </source>
</reference>
<dbReference type="SUPFAM" id="SSF101874">
    <property type="entry name" value="YceI-like"/>
    <property type="match status" value="1"/>
</dbReference>
<sequence length="178" mass="19701">MSTNVFAAWQLDNQNSDLSFTSIKKTHIAENHHFKKLHGQIDAQGQLQLEIDLSSVESMIPIRNQRMQSMLFNVTNFPSGKISANVSEQLSSLKNGTQIIKGVNASLELHGHKQNIRMDLVVNKHNTQLHIAPLRAILINSTSYGLTSGIEALRKIAGLDTIATTVPVTFSLTFNEKP</sequence>
<dbReference type="PIRSF" id="PIRSF029811">
    <property type="entry name" value="UCP029811"/>
    <property type="match status" value="1"/>
</dbReference>
<dbReference type="Gene3D" id="2.40.128.110">
    <property type="entry name" value="Lipid/polyisoprenoid-binding, YceI-like"/>
    <property type="match status" value="1"/>
</dbReference>
<organism evidence="2 3">
    <name type="scientific">Pseudoalteromonas aurantia 208</name>
    <dbReference type="NCBI Taxonomy" id="1314867"/>
    <lineage>
        <taxon>Bacteria</taxon>
        <taxon>Pseudomonadati</taxon>
        <taxon>Pseudomonadota</taxon>
        <taxon>Gammaproteobacteria</taxon>
        <taxon>Alteromonadales</taxon>
        <taxon>Pseudoalteromonadaceae</taxon>
        <taxon>Pseudoalteromonas</taxon>
    </lineage>
</organism>
<name>A0ABR9EFF0_9GAMM</name>